<organism evidence="4 5">
    <name type="scientific">Paenibacillus albidus</name>
    <dbReference type="NCBI Taxonomy" id="2041023"/>
    <lineage>
        <taxon>Bacteria</taxon>
        <taxon>Bacillati</taxon>
        <taxon>Bacillota</taxon>
        <taxon>Bacilli</taxon>
        <taxon>Bacillales</taxon>
        <taxon>Paenibacillaceae</taxon>
        <taxon>Paenibacillus</taxon>
    </lineage>
</organism>
<reference evidence="4" key="2">
    <citation type="submission" date="2020-09" db="EMBL/GenBank/DDBJ databases">
        <authorList>
            <person name="Sun Q."/>
            <person name="Zhou Y."/>
        </authorList>
    </citation>
    <scope>NUCLEOTIDE SEQUENCE</scope>
    <source>
        <strain evidence="4">CGMCC 1.16134</strain>
    </source>
</reference>
<dbReference type="AlphaFoldDB" id="A0A917BZ05"/>
<dbReference type="GO" id="GO:0004553">
    <property type="term" value="F:hydrolase activity, hydrolyzing O-glycosyl compounds"/>
    <property type="evidence" value="ECO:0007669"/>
    <property type="project" value="InterPro"/>
</dbReference>
<dbReference type="CDD" id="cd02857">
    <property type="entry name" value="E_set_CDase_PDE_N"/>
    <property type="match status" value="1"/>
</dbReference>
<dbReference type="InterPro" id="IPR017853">
    <property type="entry name" value="GH"/>
</dbReference>
<dbReference type="SMART" id="SM00642">
    <property type="entry name" value="Aamy"/>
    <property type="match status" value="1"/>
</dbReference>
<dbReference type="InterPro" id="IPR013780">
    <property type="entry name" value="Glyco_hydro_b"/>
</dbReference>
<feature type="domain" description="Glycosyl hydrolase family 13 catalytic" evidence="3">
    <location>
        <begin position="136"/>
        <end position="480"/>
    </location>
</feature>
<dbReference type="Gene3D" id="2.60.40.10">
    <property type="entry name" value="Immunoglobulins"/>
    <property type="match status" value="1"/>
</dbReference>
<keyword evidence="5" id="KW-1185">Reference proteome</keyword>
<dbReference type="SUPFAM" id="SSF51011">
    <property type="entry name" value="Glycosyl hydrolase domain"/>
    <property type="match status" value="1"/>
</dbReference>
<dbReference type="Gene3D" id="3.90.400.10">
    <property type="entry name" value="Oligo-1,6-glucosidase, Domain 2"/>
    <property type="match status" value="1"/>
</dbReference>
<keyword evidence="1" id="KW-0378">Hydrolase</keyword>
<evidence type="ECO:0000313" key="5">
    <source>
        <dbReference type="Proteomes" id="UP000637643"/>
    </source>
</evidence>
<dbReference type="GO" id="GO:0005975">
    <property type="term" value="P:carbohydrate metabolic process"/>
    <property type="evidence" value="ECO:0007669"/>
    <property type="project" value="InterPro"/>
</dbReference>
<protein>
    <submittedName>
        <fullName evidence="4">Neopullulanase</fullName>
    </submittedName>
</protein>
<dbReference type="Gene3D" id="2.60.40.1180">
    <property type="entry name" value="Golgi alpha-mannosidase II"/>
    <property type="match status" value="1"/>
</dbReference>
<dbReference type="InterPro" id="IPR006047">
    <property type="entry name" value="GH13_cat_dom"/>
</dbReference>
<reference evidence="4" key="1">
    <citation type="journal article" date="2014" name="Int. J. Syst. Evol. Microbiol.">
        <title>Complete genome sequence of Corynebacterium casei LMG S-19264T (=DSM 44701T), isolated from a smear-ripened cheese.</title>
        <authorList>
            <consortium name="US DOE Joint Genome Institute (JGI-PGF)"/>
            <person name="Walter F."/>
            <person name="Albersmeier A."/>
            <person name="Kalinowski J."/>
            <person name="Ruckert C."/>
        </authorList>
    </citation>
    <scope>NUCLEOTIDE SEQUENCE</scope>
    <source>
        <strain evidence="4">CGMCC 1.16134</strain>
    </source>
</reference>
<dbReference type="PANTHER" id="PTHR10357:SF210">
    <property type="entry name" value="MALTODEXTRIN GLUCOSIDASE"/>
    <property type="match status" value="1"/>
</dbReference>
<evidence type="ECO:0000256" key="2">
    <source>
        <dbReference type="ARBA" id="ARBA00023295"/>
    </source>
</evidence>
<comment type="caution">
    <text evidence="4">The sequence shown here is derived from an EMBL/GenBank/DDBJ whole genome shotgun (WGS) entry which is preliminary data.</text>
</comment>
<name>A0A917BZ05_9BACL</name>
<gene>
    <name evidence="4" type="ORF">GCM10010912_02600</name>
</gene>
<dbReference type="InterPro" id="IPR013783">
    <property type="entry name" value="Ig-like_fold"/>
</dbReference>
<dbReference type="InterPro" id="IPR045857">
    <property type="entry name" value="O16G_dom_2"/>
</dbReference>
<dbReference type="Pfam" id="PF02903">
    <property type="entry name" value="Alpha-amylase_N"/>
    <property type="match status" value="1"/>
</dbReference>
<dbReference type="InterPro" id="IPR004185">
    <property type="entry name" value="Glyco_hydro_13_lg-like_dom"/>
</dbReference>
<dbReference type="PANTHER" id="PTHR10357">
    <property type="entry name" value="ALPHA-AMYLASE FAMILY MEMBER"/>
    <property type="match status" value="1"/>
</dbReference>
<evidence type="ECO:0000259" key="3">
    <source>
        <dbReference type="SMART" id="SM00642"/>
    </source>
</evidence>
<proteinExistence type="predicted"/>
<dbReference type="Gene3D" id="3.20.20.80">
    <property type="entry name" value="Glycosidases"/>
    <property type="match status" value="1"/>
</dbReference>
<dbReference type="Proteomes" id="UP000637643">
    <property type="component" value="Unassembled WGS sequence"/>
</dbReference>
<dbReference type="CDD" id="cd11338">
    <property type="entry name" value="AmyAc_CMD"/>
    <property type="match status" value="1"/>
</dbReference>
<evidence type="ECO:0000313" key="4">
    <source>
        <dbReference type="EMBL" id="GGF60880.1"/>
    </source>
</evidence>
<dbReference type="SUPFAM" id="SSF51445">
    <property type="entry name" value="(Trans)glycosidases"/>
    <property type="match status" value="1"/>
</dbReference>
<dbReference type="EMBL" id="BMKR01000001">
    <property type="protein sequence ID" value="GGF60880.1"/>
    <property type="molecule type" value="Genomic_DNA"/>
</dbReference>
<dbReference type="SUPFAM" id="SSF81296">
    <property type="entry name" value="E set domains"/>
    <property type="match status" value="1"/>
</dbReference>
<dbReference type="Pfam" id="PF00128">
    <property type="entry name" value="Alpha-amylase"/>
    <property type="match status" value="1"/>
</dbReference>
<keyword evidence="2" id="KW-0326">Glycosidase</keyword>
<evidence type="ECO:0000256" key="1">
    <source>
        <dbReference type="ARBA" id="ARBA00022801"/>
    </source>
</evidence>
<accession>A0A917BZ05</accession>
<sequence>MMSHKWFMVHASEDPFAFPVGEGTLKLRLFVQGGRSLICTVLHADRYDSPGSELPTPMERIGSAGAYEIYEAILETAARRSRYLFHVAGEAGEFVWFGERGISGNRERAGSFQYAYIHHPEALKIPSWAPGSVAYQIYPSSYHQGHLQGISAKIPYLQELGVTTVYMTPIFASPSEHKYNTSDYYSVDPAFGDLHDLKELVNHAHAHGIKVILDAVFNHSGDTFFAFRDVLEKGEASAYKDWFFLRDYPVVQTPAPNYETFAKAEAHMPKLNLNHPETADYMIAVAKYWVREAGIDGWRLDVANEVNPQFWTRFRQELKASNPELLLIGEIMHASGPWLRGDQFDGGMNYLLRDDMLEFFAAQSTGPVQFMEQLLHHEALYNDQANTAMFQLIGSHDTLRFLTACKQGGRGWDHEHTAVRRMRLAVFFQMTYIGIPMIYYGDEVGMEGATDPHCRKPMIWEEQHQNTGLQQWYRKLIDLRKSYEVLQKGSFRPWFTDEHRNVLGYLRRNEQDKMGLILNNSPNPYHLELCRYRTDKNVLTDLLSGMTIRNTDRLIVEIEPFGCLMLW</sequence>
<dbReference type="InterPro" id="IPR014756">
    <property type="entry name" value="Ig_E-set"/>
</dbReference>